<keyword evidence="15" id="KW-1185">Reference proteome</keyword>
<feature type="binding site" evidence="11">
    <location>
        <position position="61"/>
    </location>
    <ligand>
        <name>S-adenosyl-L-methionine</name>
        <dbReference type="ChEBI" id="CHEBI:59789"/>
    </ligand>
</feature>
<comment type="similarity">
    <text evidence="11">Belongs to the class I-like SAM-binding methyltransferase superfamily. RNA methyltransferase RlmE family.</text>
</comment>
<dbReference type="EC" id="2.1.1.166" evidence="6 11"/>
<dbReference type="Gene3D" id="3.40.50.150">
    <property type="entry name" value="Vaccinia Virus protein VP39"/>
    <property type="match status" value="1"/>
</dbReference>
<dbReference type="GO" id="GO:0008650">
    <property type="term" value="F:rRNA (uridine-2'-O-)-methyltransferase activity"/>
    <property type="evidence" value="ECO:0007669"/>
    <property type="project" value="UniProtKB-UniRule"/>
</dbReference>
<feature type="binding site" evidence="11">
    <location>
        <position position="122"/>
    </location>
    <ligand>
        <name>S-adenosyl-L-methionine</name>
        <dbReference type="ChEBI" id="CHEBI:59789"/>
    </ligand>
</feature>
<accession>I3Y7K6</accession>
<evidence type="ECO:0000256" key="3">
    <source>
        <dbReference type="ARBA" id="ARBA00022679"/>
    </source>
</evidence>
<evidence type="ECO:0000256" key="9">
    <source>
        <dbReference type="ARBA" id="ARBA00042745"/>
    </source>
</evidence>
<name>I3Y7K6_THIV6</name>
<dbReference type="KEGG" id="tvi:Thivi_0939"/>
<dbReference type="HAMAP" id="MF_01547">
    <property type="entry name" value="RNA_methyltr_E"/>
    <property type="match status" value="1"/>
</dbReference>
<evidence type="ECO:0000313" key="14">
    <source>
        <dbReference type="EMBL" id="AFL72974.1"/>
    </source>
</evidence>
<evidence type="ECO:0000256" key="6">
    <source>
        <dbReference type="ARBA" id="ARBA00038861"/>
    </source>
</evidence>
<keyword evidence="4 11" id="KW-0949">S-adenosyl-L-methionine</keyword>
<gene>
    <name evidence="11" type="primary">rlmE</name>
    <name evidence="11" type="synonym">ftsJ</name>
    <name evidence="11" type="synonym">rrmJ</name>
    <name evidence="14" type="ordered locus">Thivi_0939</name>
</gene>
<dbReference type="STRING" id="765911.Thivi_0939"/>
<dbReference type="EMBL" id="CP003154">
    <property type="protein sequence ID" value="AFL72974.1"/>
    <property type="molecule type" value="Genomic_DNA"/>
</dbReference>
<evidence type="ECO:0000256" key="4">
    <source>
        <dbReference type="ARBA" id="ARBA00022691"/>
    </source>
</evidence>
<sequence length="212" mass="23720">MNKKSKSSRRWLDRHHSDPYVKRSQREGYRSRAAYKLLEIQEKDRILTPGTRVLDLGAAPGSWSQIASRLVGPKGQVIALDLLPMEALDGVVFLQGDFREDSVLSQLREAIGAEPLDLVLSDMAPNITGTVVTDQSRVVYLLELALDLARECLKPGGSLVVKAFQGEGFDAYLLELRRSFHRVASRKPQSSRAQSREIYLVAKGFMAKNFHP</sequence>
<dbReference type="InterPro" id="IPR050082">
    <property type="entry name" value="RNA_methyltr_RlmE"/>
</dbReference>
<comment type="function">
    <text evidence="5 11">Specifically methylates the uridine in position 2552 of 23S rRNA at the 2'-O position of the ribose in the fully assembled 50S ribosomal subunit.</text>
</comment>
<dbReference type="RefSeq" id="WP_014777462.1">
    <property type="nucleotide sequence ID" value="NC_018012.1"/>
</dbReference>
<comment type="subcellular location">
    <subcellularLocation>
        <location evidence="11">Cytoplasm</location>
    </subcellularLocation>
</comment>
<dbReference type="SUPFAM" id="SSF53335">
    <property type="entry name" value="S-adenosyl-L-methionine-dependent methyltransferases"/>
    <property type="match status" value="1"/>
</dbReference>
<comment type="catalytic activity">
    <reaction evidence="10 11">
        <text>uridine(2552) in 23S rRNA + S-adenosyl-L-methionine = 2'-O-methyluridine(2552) in 23S rRNA + S-adenosyl-L-homocysteine + H(+)</text>
        <dbReference type="Rhea" id="RHEA:42720"/>
        <dbReference type="Rhea" id="RHEA-COMP:10202"/>
        <dbReference type="Rhea" id="RHEA-COMP:10203"/>
        <dbReference type="ChEBI" id="CHEBI:15378"/>
        <dbReference type="ChEBI" id="CHEBI:57856"/>
        <dbReference type="ChEBI" id="CHEBI:59789"/>
        <dbReference type="ChEBI" id="CHEBI:65315"/>
        <dbReference type="ChEBI" id="CHEBI:74478"/>
        <dbReference type="EC" id="2.1.1.166"/>
    </reaction>
</comment>
<evidence type="ECO:0000256" key="10">
    <source>
        <dbReference type="ARBA" id="ARBA00048970"/>
    </source>
</evidence>
<keyword evidence="2 11" id="KW-0489">Methyltransferase</keyword>
<feature type="binding site" evidence="11">
    <location>
        <position position="63"/>
    </location>
    <ligand>
        <name>S-adenosyl-L-methionine</name>
        <dbReference type="ChEBI" id="CHEBI:59789"/>
    </ligand>
</feature>
<evidence type="ECO:0000256" key="8">
    <source>
        <dbReference type="ARBA" id="ARBA00041995"/>
    </source>
</evidence>
<evidence type="ECO:0000313" key="15">
    <source>
        <dbReference type="Proteomes" id="UP000006062"/>
    </source>
</evidence>
<evidence type="ECO:0000256" key="7">
    <source>
        <dbReference type="ARBA" id="ARBA00041129"/>
    </source>
</evidence>
<proteinExistence type="inferred from homology"/>
<evidence type="ECO:0000256" key="12">
    <source>
        <dbReference type="PIRSR" id="PIRSR005461-1"/>
    </source>
</evidence>
<dbReference type="InterPro" id="IPR002877">
    <property type="entry name" value="RNA_MeTrfase_FtsJ_dom"/>
</dbReference>
<dbReference type="NCBIfam" id="NF008390">
    <property type="entry name" value="PRK11188.1"/>
    <property type="match status" value="1"/>
</dbReference>
<evidence type="ECO:0000256" key="1">
    <source>
        <dbReference type="ARBA" id="ARBA00022552"/>
    </source>
</evidence>
<protein>
    <recommendedName>
        <fullName evidence="7 11">Ribosomal RNA large subunit methyltransferase E</fullName>
        <ecNumber evidence="6 11">2.1.1.166</ecNumber>
    </recommendedName>
    <alternativeName>
        <fullName evidence="9 11">23S rRNA Um2552 methyltransferase</fullName>
    </alternativeName>
    <alternativeName>
        <fullName evidence="8 11">rRNA (uridine-2'-O-)-methyltransferase</fullName>
    </alternativeName>
</protein>
<dbReference type="PANTHER" id="PTHR10920:SF18">
    <property type="entry name" value="RRNA METHYLTRANSFERASE 2, MITOCHONDRIAL"/>
    <property type="match status" value="1"/>
</dbReference>
<keyword evidence="3 11" id="KW-0808">Transferase</keyword>
<keyword evidence="11" id="KW-0963">Cytoplasm</keyword>
<keyword evidence="1 11" id="KW-0698">rRNA processing</keyword>
<feature type="binding site" evidence="11">
    <location>
        <position position="97"/>
    </location>
    <ligand>
        <name>S-adenosyl-L-methionine</name>
        <dbReference type="ChEBI" id="CHEBI:59789"/>
    </ligand>
</feature>
<dbReference type="PIRSF" id="PIRSF005461">
    <property type="entry name" value="23S_rRNA_mtase"/>
    <property type="match status" value="1"/>
</dbReference>
<dbReference type="PANTHER" id="PTHR10920">
    <property type="entry name" value="RIBOSOMAL RNA METHYLTRANSFERASE"/>
    <property type="match status" value="1"/>
</dbReference>
<organism evidence="14 15">
    <name type="scientific">Thiocystis violascens (strain ATCC 17096 / DSM 198 / 6111)</name>
    <name type="common">Chromatium violascens</name>
    <dbReference type="NCBI Taxonomy" id="765911"/>
    <lineage>
        <taxon>Bacteria</taxon>
        <taxon>Pseudomonadati</taxon>
        <taxon>Pseudomonadota</taxon>
        <taxon>Gammaproteobacteria</taxon>
        <taxon>Chromatiales</taxon>
        <taxon>Chromatiaceae</taxon>
        <taxon>Thiocystis</taxon>
    </lineage>
</organism>
<feature type="active site" description="Proton acceptor" evidence="11 12">
    <location>
        <position position="162"/>
    </location>
</feature>
<evidence type="ECO:0000256" key="11">
    <source>
        <dbReference type="HAMAP-Rule" id="MF_01547"/>
    </source>
</evidence>
<dbReference type="FunFam" id="3.40.50.150:FF:000005">
    <property type="entry name" value="Ribosomal RNA large subunit methyltransferase E"/>
    <property type="match status" value="1"/>
</dbReference>
<evidence type="ECO:0000259" key="13">
    <source>
        <dbReference type="Pfam" id="PF01728"/>
    </source>
</evidence>
<dbReference type="Pfam" id="PF01728">
    <property type="entry name" value="FtsJ"/>
    <property type="match status" value="1"/>
</dbReference>
<dbReference type="InterPro" id="IPR029063">
    <property type="entry name" value="SAM-dependent_MTases_sf"/>
</dbReference>
<dbReference type="GO" id="GO:0005737">
    <property type="term" value="C:cytoplasm"/>
    <property type="evidence" value="ECO:0007669"/>
    <property type="project" value="UniProtKB-SubCell"/>
</dbReference>
<dbReference type="eggNOG" id="COG0293">
    <property type="taxonomic scope" value="Bacteria"/>
</dbReference>
<evidence type="ECO:0000256" key="5">
    <source>
        <dbReference type="ARBA" id="ARBA00037569"/>
    </source>
</evidence>
<reference evidence="14 15" key="1">
    <citation type="submission" date="2012-06" db="EMBL/GenBank/DDBJ databases">
        <title>Complete sequence of Thiocystis violascens DSM 198.</title>
        <authorList>
            <consortium name="US DOE Joint Genome Institute"/>
            <person name="Lucas S."/>
            <person name="Han J."/>
            <person name="Lapidus A."/>
            <person name="Cheng J.-F."/>
            <person name="Goodwin L."/>
            <person name="Pitluck S."/>
            <person name="Peters L."/>
            <person name="Ovchinnikova G."/>
            <person name="Teshima H."/>
            <person name="Detter J.C."/>
            <person name="Han C."/>
            <person name="Tapia R."/>
            <person name="Land M."/>
            <person name="Hauser L."/>
            <person name="Kyrpides N."/>
            <person name="Ivanova N."/>
            <person name="Pagani I."/>
            <person name="Vogl K."/>
            <person name="Liu Z."/>
            <person name="Frigaard N.-U."/>
            <person name="Bryant D."/>
            <person name="Woyke T."/>
        </authorList>
    </citation>
    <scope>NUCLEOTIDE SEQUENCE [LARGE SCALE GENOMIC DNA]</scope>
    <source>
        <strain evidence="15">ATCC 17096 / DSM 198 / 6111</strain>
    </source>
</reference>
<dbReference type="AlphaFoldDB" id="I3Y7K6"/>
<dbReference type="Proteomes" id="UP000006062">
    <property type="component" value="Chromosome"/>
</dbReference>
<dbReference type="InterPro" id="IPR015507">
    <property type="entry name" value="rRNA-MeTfrase_E"/>
</dbReference>
<dbReference type="HOGENOM" id="CLU_009422_4_0_6"/>
<evidence type="ECO:0000256" key="2">
    <source>
        <dbReference type="ARBA" id="ARBA00022603"/>
    </source>
</evidence>
<dbReference type="OrthoDB" id="9790080at2"/>
<feature type="domain" description="Ribosomal RNA methyltransferase FtsJ" evidence="13">
    <location>
        <begin position="29"/>
        <end position="205"/>
    </location>
</feature>
<feature type="binding site" evidence="11">
    <location>
        <position position="81"/>
    </location>
    <ligand>
        <name>S-adenosyl-L-methionine</name>
        <dbReference type="ChEBI" id="CHEBI:59789"/>
    </ligand>
</feature>